<evidence type="ECO:0000313" key="2">
    <source>
        <dbReference type="Proteomes" id="UP000680038"/>
    </source>
</evidence>
<name>A0A916NE10_9BACT</name>
<gene>
    <name evidence="1" type="ORF">DYBT9275_04904</name>
</gene>
<organism evidence="1 2">
    <name type="scientific">Dyadobacter helix</name>
    <dbReference type="NCBI Taxonomy" id="2822344"/>
    <lineage>
        <taxon>Bacteria</taxon>
        <taxon>Pseudomonadati</taxon>
        <taxon>Bacteroidota</taxon>
        <taxon>Cytophagia</taxon>
        <taxon>Cytophagales</taxon>
        <taxon>Spirosomataceae</taxon>
        <taxon>Dyadobacter</taxon>
    </lineage>
</organism>
<proteinExistence type="predicted"/>
<dbReference type="Gene3D" id="3.40.1360.10">
    <property type="match status" value="1"/>
</dbReference>
<dbReference type="GO" id="GO:0006260">
    <property type="term" value="P:DNA replication"/>
    <property type="evidence" value="ECO:0007669"/>
    <property type="project" value="InterPro"/>
</dbReference>
<dbReference type="RefSeq" id="WP_215241176.1">
    <property type="nucleotide sequence ID" value="NZ_CAJRAF010000002.1"/>
</dbReference>
<dbReference type="Proteomes" id="UP000680038">
    <property type="component" value="Unassembled WGS sequence"/>
</dbReference>
<dbReference type="InterPro" id="IPR036977">
    <property type="entry name" value="DNA_primase_Znf_CHC2"/>
</dbReference>
<sequence length="307" mass="35001">MDKDHADSIAITKILDKLQIKADYTGKSKALYRCPISKEQKPRFWVYFKTNTWYDYTLSIGGDLRDFAFQYLKYTAEANTPADVTRWISNLNNERFCTLQPGNNSGEEISGTAQTVLSIKSAAPIGFIGLIRYLESLGIPVSTAQRFTKELKVFNRTTGRTFIALGVKNESDGYQLHNPLFNGFIHPGGITFFRGTNPKSRQIHVFKNIFDFLSVLAHLNRETWEHDTIILHESSNVVIAAPYIKNYSYKALYSWMDNDKAGRQAAMLLSELLKAEPALRHIKMNAMYAPHKNVSEWHRNNLPLKGI</sequence>
<dbReference type="AlphaFoldDB" id="A0A916NE10"/>
<evidence type="ECO:0008006" key="3">
    <source>
        <dbReference type="Google" id="ProtNLM"/>
    </source>
</evidence>
<dbReference type="GO" id="GO:0003677">
    <property type="term" value="F:DNA binding"/>
    <property type="evidence" value="ECO:0007669"/>
    <property type="project" value="InterPro"/>
</dbReference>
<accession>A0A916NE10</accession>
<dbReference type="EMBL" id="CAJRAF010000002">
    <property type="protein sequence ID" value="CAG5011205.1"/>
    <property type="molecule type" value="Genomic_DNA"/>
</dbReference>
<dbReference type="Gene3D" id="3.90.580.10">
    <property type="entry name" value="Zinc finger, CHC2-type domain"/>
    <property type="match status" value="1"/>
</dbReference>
<protein>
    <recommendedName>
        <fullName evidence="3">Toprim domain-containing protein</fullName>
    </recommendedName>
</protein>
<keyword evidence="2" id="KW-1185">Reference proteome</keyword>
<comment type="caution">
    <text evidence="1">The sequence shown here is derived from an EMBL/GenBank/DDBJ whole genome shotgun (WGS) entry which is preliminary data.</text>
</comment>
<dbReference type="SUPFAM" id="SSF57783">
    <property type="entry name" value="Zinc beta-ribbon"/>
    <property type="match status" value="1"/>
</dbReference>
<evidence type="ECO:0000313" key="1">
    <source>
        <dbReference type="EMBL" id="CAG5011205.1"/>
    </source>
</evidence>
<dbReference type="GO" id="GO:0008270">
    <property type="term" value="F:zinc ion binding"/>
    <property type="evidence" value="ECO:0007669"/>
    <property type="project" value="InterPro"/>
</dbReference>
<reference evidence="1" key="1">
    <citation type="submission" date="2021-04" db="EMBL/GenBank/DDBJ databases">
        <authorList>
            <person name="Rodrigo-Torres L."/>
            <person name="Arahal R. D."/>
            <person name="Lucena T."/>
        </authorList>
    </citation>
    <scope>NUCLEOTIDE SEQUENCE</scope>
    <source>
        <strain evidence="1">CECT 9275</strain>
    </source>
</reference>